<reference evidence="1" key="1">
    <citation type="submission" date="2019-09" db="EMBL/GenBank/DDBJ databases">
        <title>Draft genome information of white flower Hibiscus syriacus.</title>
        <authorList>
            <person name="Kim Y.-M."/>
        </authorList>
    </citation>
    <scope>NUCLEOTIDE SEQUENCE [LARGE SCALE GENOMIC DNA]</scope>
    <source>
        <strain evidence="1">YM2019G1</strain>
    </source>
</reference>
<evidence type="ECO:0000313" key="2">
    <source>
        <dbReference type="Proteomes" id="UP000436088"/>
    </source>
</evidence>
<gene>
    <name evidence="1" type="ORF">F3Y22_tig00013808pilonHSYRG00097</name>
</gene>
<protein>
    <submittedName>
        <fullName evidence="1">Uncharacterized protein</fullName>
    </submittedName>
</protein>
<name>A0A6A3C1E7_HIBSY</name>
<dbReference type="Proteomes" id="UP000436088">
    <property type="component" value="Unassembled WGS sequence"/>
</dbReference>
<proteinExistence type="predicted"/>
<sequence>MWGFGLVNAVVVHRLRPLIIPGLKVIPGISQISCAHVTCRAFISNSKTIVQLEGLIRVEVHTITISCFFASSLEMVIRSIYSLPVASSKIAIVNAETNTSCGVGSRTSSAVTQHYIEDTIMSVS</sequence>
<accession>A0A6A3C1E7</accession>
<dbReference type="AlphaFoldDB" id="A0A6A3C1E7"/>
<organism evidence="1 2">
    <name type="scientific">Hibiscus syriacus</name>
    <name type="common">Rose of Sharon</name>
    <dbReference type="NCBI Taxonomy" id="106335"/>
    <lineage>
        <taxon>Eukaryota</taxon>
        <taxon>Viridiplantae</taxon>
        <taxon>Streptophyta</taxon>
        <taxon>Embryophyta</taxon>
        <taxon>Tracheophyta</taxon>
        <taxon>Spermatophyta</taxon>
        <taxon>Magnoliopsida</taxon>
        <taxon>eudicotyledons</taxon>
        <taxon>Gunneridae</taxon>
        <taxon>Pentapetalae</taxon>
        <taxon>rosids</taxon>
        <taxon>malvids</taxon>
        <taxon>Malvales</taxon>
        <taxon>Malvaceae</taxon>
        <taxon>Malvoideae</taxon>
        <taxon>Hibiscus</taxon>
    </lineage>
</organism>
<comment type="caution">
    <text evidence="1">The sequence shown here is derived from an EMBL/GenBank/DDBJ whole genome shotgun (WGS) entry which is preliminary data.</text>
</comment>
<dbReference type="EMBL" id="VEPZ02000559">
    <property type="protein sequence ID" value="KAE8722654.1"/>
    <property type="molecule type" value="Genomic_DNA"/>
</dbReference>
<keyword evidence="2" id="KW-1185">Reference proteome</keyword>
<evidence type="ECO:0000313" key="1">
    <source>
        <dbReference type="EMBL" id="KAE8722654.1"/>
    </source>
</evidence>